<dbReference type="EMBL" id="BK015386">
    <property type="protein sequence ID" value="DAE04378.1"/>
    <property type="molecule type" value="Genomic_DNA"/>
</dbReference>
<evidence type="ECO:0000313" key="1">
    <source>
        <dbReference type="EMBL" id="DAE04378.1"/>
    </source>
</evidence>
<proteinExistence type="predicted"/>
<sequence length="102" mass="10948">MRQGTTPTIKMILPDEINVTAVKEAVLTIAQHGKEKIKISLAGMKVGADDNSLTATLLQGETLALDKLCAAEIQLKIKIGTTVTASNIMYVPVSEILNKEEI</sequence>
<reference evidence="1" key="1">
    <citation type="journal article" date="2021" name="Proc. Natl. Acad. Sci. U.S.A.">
        <title>A Catalog of Tens of Thousands of Viruses from Human Metagenomes Reveals Hidden Associations with Chronic Diseases.</title>
        <authorList>
            <person name="Tisza M.J."/>
            <person name="Buck C.B."/>
        </authorList>
    </citation>
    <scope>NUCLEOTIDE SEQUENCE</scope>
    <source>
        <strain evidence="1">Ctc6d98</strain>
    </source>
</reference>
<accession>A0A8S5PBN1</accession>
<organism evidence="1">
    <name type="scientific">Siphoviridae sp. ctc6d98</name>
    <dbReference type="NCBI Taxonomy" id="2825569"/>
    <lineage>
        <taxon>Viruses</taxon>
        <taxon>Duplodnaviria</taxon>
        <taxon>Heunggongvirae</taxon>
        <taxon>Uroviricota</taxon>
        <taxon>Caudoviricetes</taxon>
    </lineage>
</organism>
<name>A0A8S5PBN1_9CAUD</name>
<protein>
    <submittedName>
        <fullName evidence="1">Uncharacterized protein</fullName>
    </submittedName>
</protein>